<feature type="domain" description="AAA" evidence="1">
    <location>
        <begin position="28"/>
        <end position="142"/>
    </location>
</feature>
<dbReference type="InterPro" id="IPR011991">
    <property type="entry name" value="ArsR-like_HTH"/>
</dbReference>
<evidence type="ECO:0000313" key="4">
    <source>
        <dbReference type="Proteomes" id="UP000736328"/>
    </source>
</evidence>
<sequence>MNNNHSHHEWIYKKRLLAGPLAQALKSHRVLVLSGARQTGKSTLLQNEEPFCGWPYITLDDYEALKQARQSPSGLWAGKAAVVIDEAQKAPELLPALKRDVDRGKVRAVLSGSSNPLLMKHVSESLAGRAAYFGLGPMSLSEEAGHPPKAGWAGLMNGQPSKPQAVPQRDYLNLMLRGMLPPLLWLDGEKQRALWWESYVATYLERDLRQITAIEGLPDFRRLMAAVALRSGQPVNQTELSRELGLSQPTIYRHLGLLEATNLFYKIPAFSRNRGKRLLKSPKAYWLDAGLACFLSGHYGREGLKNSREAGGIFETLVLSQIKAWSETLTPRPSVYYWRTADGREVDFVIAQGRRVLPVEVKLGPKVTFSDTGNLRMFMEYHPEARLGVVIYGGDKVEFVDEKIIALPLAALF</sequence>
<dbReference type="InterPro" id="IPR027417">
    <property type="entry name" value="P-loop_NTPase"/>
</dbReference>
<dbReference type="Pfam" id="PF13635">
    <property type="entry name" value="DUF4143"/>
    <property type="match status" value="1"/>
</dbReference>
<keyword evidence="3" id="KW-0547">Nucleotide-binding</keyword>
<proteinExistence type="predicted"/>
<dbReference type="GO" id="GO:0005524">
    <property type="term" value="F:ATP binding"/>
    <property type="evidence" value="ECO:0007669"/>
    <property type="project" value="UniProtKB-KW"/>
</dbReference>
<gene>
    <name evidence="3" type="ORF">HY768_03600</name>
</gene>
<dbReference type="SUPFAM" id="SSF52540">
    <property type="entry name" value="P-loop containing nucleoside triphosphate hydrolases"/>
    <property type="match status" value="1"/>
</dbReference>
<reference evidence="3" key="1">
    <citation type="submission" date="2020-07" db="EMBL/GenBank/DDBJ databases">
        <title>Huge and variable diversity of episymbiotic CPR bacteria and DPANN archaea in groundwater ecosystems.</title>
        <authorList>
            <person name="He C.Y."/>
            <person name="Keren R."/>
            <person name="Whittaker M."/>
            <person name="Farag I.F."/>
            <person name="Doudna J."/>
            <person name="Cate J.H.D."/>
            <person name="Banfield J.F."/>
        </authorList>
    </citation>
    <scope>NUCLEOTIDE SEQUENCE</scope>
    <source>
        <strain evidence="3">NC_groundwater_1520_Pr4_B-0.1um_53_5</strain>
    </source>
</reference>
<dbReference type="Pfam" id="PF13173">
    <property type="entry name" value="AAA_14"/>
    <property type="match status" value="1"/>
</dbReference>
<dbReference type="InterPro" id="IPR036388">
    <property type="entry name" value="WH-like_DNA-bd_sf"/>
</dbReference>
<dbReference type="PANTHER" id="PTHR43566">
    <property type="entry name" value="CONSERVED PROTEIN"/>
    <property type="match status" value="1"/>
</dbReference>
<dbReference type="CDD" id="cd00090">
    <property type="entry name" value="HTH_ARSR"/>
    <property type="match status" value="1"/>
</dbReference>
<organism evidence="3 4">
    <name type="scientific">candidate division TA06 bacterium</name>
    <dbReference type="NCBI Taxonomy" id="2250710"/>
    <lineage>
        <taxon>Bacteria</taxon>
        <taxon>Bacteria division TA06</taxon>
    </lineage>
</organism>
<protein>
    <submittedName>
        <fullName evidence="3">ATP-binding protein</fullName>
    </submittedName>
</protein>
<dbReference type="AlphaFoldDB" id="A0A933MHQ1"/>
<dbReference type="EMBL" id="JACQXR010000043">
    <property type="protein sequence ID" value="MBI4726302.1"/>
    <property type="molecule type" value="Genomic_DNA"/>
</dbReference>
<dbReference type="InterPro" id="IPR041682">
    <property type="entry name" value="AAA_14"/>
</dbReference>
<dbReference type="Gene3D" id="1.10.10.10">
    <property type="entry name" value="Winged helix-like DNA-binding domain superfamily/Winged helix DNA-binding domain"/>
    <property type="match status" value="1"/>
</dbReference>
<name>A0A933MHQ1_UNCT6</name>
<dbReference type="Proteomes" id="UP000736328">
    <property type="component" value="Unassembled WGS sequence"/>
</dbReference>
<accession>A0A933MHQ1</accession>
<comment type="caution">
    <text evidence="3">The sequence shown here is derived from an EMBL/GenBank/DDBJ whole genome shotgun (WGS) entry which is preliminary data.</text>
</comment>
<dbReference type="InterPro" id="IPR036390">
    <property type="entry name" value="WH_DNA-bd_sf"/>
</dbReference>
<evidence type="ECO:0000259" key="2">
    <source>
        <dbReference type="Pfam" id="PF13635"/>
    </source>
</evidence>
<dbReference type="PANTHER" id="PTHR43566:SF2">
    <property type="entry name" value="DUF4143 DOMAIN-CONTAINING PROTEIN"/>
    <property type="match status" value="1"/>
</dbReference>
<keyword evidence="3" id="KW-0067">ATP-binding</keyword>
<feature type="domain" description="DUF4143" evidence="2">
    <location>
        <begin position="205"/>
        <end position="363"/>
    </location>
</feature>
<dbReference type="InterPro" id="IPR025420">
    <property type="entry name" value="DUF4143"/>
</dbReference>
<evidence type="ECO:0000313" key="3">
    <source>
        <dbReference type="EMBL" id="MBI4726302.1"/>
    </source>
</evidence>
<evidence type="ECO:0000259" key="1">
    <source>
        <dbReference type="Pfam" id="PF13173"/>
    </source>
</evidence>
<dbReference type="SUPFAM" id="SSF46785">
    <property type="entry name" value="Winged helix' DNA-binding domain"/>
    <property type="match status" value="1"/>
</dbReference>